<organism evidence="1 2">
    <name type="scientific">Synaphobranchus kaupii</name>
    <name type="common">Kaup's arrowtooth eel</name>
    <dbReference type="NCBI Taxonomy" id="118154"/>
    <lineage>
        <taxon>Eukaryota</taxon>
        <taxon>Metazoa</taxon>
        <taxon>Chordata</taxon>
        <taxon>Craniata</taxon>
        <taxon>Vertebrata</taxon>
        <taxon>Euteleostomi</taxon>
        <taxon>Actinopterygii</taxon>
        <taxon>Neopterygii</taxon>
        <taxon>Teleostei</taxon>
        <taxon>Anguilliformes</taxon>
        <taxon>Synaphobranchidae</taxon>
        <taxon>Synaphobranchus</taxon>
    </lineage>
</organism>
<dbReference type="AlphaFoldDB" id="A0A9Q1IN03"/>
<dbReference type="Proteomes" id="UP001152622">
    <property type="component" value="Chromosome 11"/>
</dbReference>
<accession>A0A9Q1IN03</accession>
<dbReference type="OrthoDB" id="8960550at2759"/>
<name>A0A9Q1IN03_SYNKA</name>
<keyword evidence="2" id="KW-1185">Reference proteome</keyword>
<comment type="caution">
    <text evidence="1">The sequence shown here is derived from an EMBL/GenBank/DDBJ whole genome shotgun (WGS) entry which is preliminary data.</text>
</comment>
<dbReference type="EMBL" id="JAINUF010000011">
    <property type="protein sequence ID" value="KAJ8346689.1"/>
    <property type="molecule type" value="Genomic_DNA"/>
</dbReference>
<sequence length="170" mass="18929">MRSPASTRSGQQSGADADSPLVEDAAKSMAHLTLPMLQCPNSRQRGQDTMLVYRPRQMSEMIAVASDLPDPVKGLTETAVDYLARLREVFIDHSGMERPPNDTNQTPWEGQLTNCFMKGLRKDLAAATQQSCICWETQQLKEVLRHATHCEKQAATKILKTAQTRTKVTD</sequence>
<evidence type="ECO:0000313" key="2">
    <source>
        <dbReference type="Proteomes" id="UP001152622"/>
    </source>
</evidence>
<evidence type="ECO:0000313" key="1">
    <source>
        <dbReference type="EMBL" id="KAJ8346689.1"/>
    </source>
</evidence>
<gene>
    <name evidence="1" type="ORF">SKAU_G00280900</name>
</gene>
<proteinExistence type="predicted"/>
<reference evidence="1" key="1">
    <citation type="journal article" date="2023" name="Science">
        <title>Genome structures resolve the early diversification of teleost fishes.</title>
        <authorList>
            <person name="Parey E."/>
            <person name="Louis A."/>
            <person name="Montfort J."/>
            <person name="Bouchez O."/>
            <person name="Roques C."/>
            <person name="Iampietro C."/>
            <person name="Lluch J."/>
            <person name="Castinel A."/>
            <person name="Donnadieu C."/>
            <person name="Desvignes T."/>
            <person name="Floi Bucao C."/>
            <person name="Jouanno E."/>
            <person name="Wen M."/>
            <person name="Mejri S."/>
            <person name="Dirks R."/>
            <person name="Jansen H."/>
            <person name="Henkel C."/>
            <person name="Chen W.J."/>
            <person name="Zahm M."/>
            <person name="Cabau C."/>
            <person name="Klopp C."/>
            <person name="Thompson A.W."/>
            <person name="Robinson-Rechavi M."/>
            <person name="Braasch I."/>
            <person name="Lecointre G."/>
            <person name="Bobe J."/>
            <person name="Postlethwait J.H."/>
            <person name="Berthelot C."/>
            <person name="Roest Crollius H."/>
            <person name="Guiguen Y."/>
        </authorList>
    </citation>
    <scope>NUCLEOTIDE SEQUENCE</scope>
    <source>
        <strain evidence="1">WJC10195</strain>
    </source>
</reference>
<protein>
    <submittedName>
        <fullName evidence="1">Uncharacterized protein</fullName>
    </submittedName>
</protein>